<dbReference type="PANTHER" id="PTHR36510">
    <property type="entry name" value="GLUTAMATE--CYSTEINE LIGASE 2-RELATED"/>
    <property type="match status" value="1"/>
</dbReference>
<evidence type="ECO:0000256" key="1">
    <source>
        <dbReference type="ARBA" id="ARBA00048819"/>
    </source>
</evidence>
<reference evidence="2 3" key="1">
    <citation type="journal article" date="2012" name="Stand. Genomic Sci.">
        <title>Genome sequence of the halotolerant bacterium Corynebacterium halotolerans type strain YIM 70093(T) (= DSM 44683(T)).</title>
        <authorList>
            <person name="Ruckert C."/>
            <person name="Albersmeier A."/>
            <person name="Al-Dilaimi A."/>
            <person name="Niehaus K."/>
            <person name="Szczepanowski R."/>
            <person name="Kalinowski J."/>
        </authorList>
    </citation>
    <scope>NUCLEOTIDE SEQUENCE [LARGE SCALE GENOMIC DNA]</scope>
    <source>
        <strain evidence="2">YIM 70093</strain>
    </source>
</reference>
<dbReference type="PATRIC" id="fig|1121362.3.peg.1448"/>
<dbReference type="EMBL" id="CP003697">
    <property type="protein sequence ID" value="AGF72437.1"/>
    <property type="molecule type" value="Genomic_DNA"/>
</dbReference>
<protein>
    <submittedName>
        <fullName evidence="2">Carboxylate-amine ligase</fullName>
    </submittedName>
</protein>
<keyword evidence="3" id="KW-1185">Reference proteome</keyword>
<sequence length="193" mass="20779">MTGPTDFFGSADAHDRQQAVLLDTQVPLDAGMLYFDARLCEHQPTLEVRVADVSLEAEHAAVIATMIRALAEAAARAWQAGVPSPRTPTSAIRAWSWQASCYGIEEQLIDPATGTPAPAADVVAGLLDNLRPVLAEYGEDTAVESVGEDILRGGSGARRQRETYALRHDLRDVVSFALETTHRDGPAGSTRRE</sequence>
<dbReference type="HOGENOM" id="CLU_1314278_0_0_11"/>
<dbReference type="Proteomes" id="UP000011723">
    <property type="component" value="Chromosome"/>
</dbReference>
<accession>M1NSK1</accession>
<dbReference type="Pfam" id="PF04107">
    <property type="entry name" value="GCS2"/>
    <property type="match status" value="1"/>
</dbReference>
<dbReference type="eggNOG" id="COG2170">
    <property type="taxonomic scope" value="Bacteria"/>
</dbReference>
<dbReference type="PANTHER" id="PTHR36510:SF1">
    <property type="entry name" value="GLUTAMATE--CYSTEINE LIGASE 2-RELATED"/>
    <property type="match status" value="1"/>
</dbReference>
<keyword evidence="2" id="KW-0436">Ligase</keyword>
<evidence type="ECO:0000313" key="2">
    <source>
        <dbReference type="EMBL" id="AGF72437.1"/>
    </source>
</evidence>
<dbReference type="SUPFAM" id="SSF55931">
    <property type="entry name" value="Glutamine synthetase/guanido kinase"/>
    <property type="match status" value="1"/>
</dbReference>
<evidence type="ECO:0000313" key="3">
    <source>
        <dbReference type="Proteomes" id="UP000011723"/>
    </source>
</evidence>
<dbReference type="KEGG" id="chn:A605_07175"/>
<organism evidence="2 3">
    <name type="scientific">Corynebacterium halotolerans YIM 70093 = DSM 44683</name>
    <dbReference type="NCBI Taxonomy" id="1121362"/>
    <lineage>
        <taxon>Bacteria</taxon>
        <taxon>Bacillati</taxon>
        <taxon>Actinomycetota</taxon>
        <taxon>Actinomycetes</taxon>
        <taxon>Mycobacteriales</taxon>
        <taxon>Corynebacteriaceae</taxon>
        <taxon>Corynebacterium</taxon>
    </lineage>
</organism>
<dbReference type="STRING" id="1121362.A605_07175"/>
<name>M1NSK1_9CORY</name>
<proteinExistence type="predicted"/>
<dbReference type="InterPro" id="IPR050141">
    <property type="entry name" value="GCL_type2/YbdK_subfam"/>
</dbReference>
<comment type="catalytic activity">
    <reaction evidence="1">
        <text>L-cysteine + L-glutamate + ATP = gamma-L-glutamyl-L-cysteine + ADP + phosphate + H(+)</text>
        <dbReference type="Rhea" id="RHEA:13285"/>
        <dbReference type="ChEBI" id="CHEBI:15378"/>
        <dbReference type="ChEBI" id="CHEBI:29985"/>
        <dbReference type="ChEBI" id="CHEBI:30616"/>
        <dbReference type="ChEBI" id="CHEBI:35235"/>
        <dbReference type="ChEBI" id="CHEBI:43474"/>
        <dbReference type="ChEBI" id="CHEBI:58173"/>
        <dbReference type="ChEBI" id="CHEBI:456216"/>
        <dbReference type="EC" id="6.3.2.2"/>
    </reaction>
</comment>
<dbReference type="AlphaFoldDB" id="M1NSK1"/>
<dbReference type="InterPro" id="IPR014746">
    <property type="entry name" value="Gln_synth/guanido_kin_cat_dom"/>
</dbReference>
<gene>
    <name evidence="2" type="ORF">A605_07175</name>
</gene>
<dbReference type="Gene3D" id="3.30.590.20">
    <property type="match status" value="1"/>
</dbReference>
<dbReference type="GO" id="GO:0016879">
    <property type="term" value="F:ligase activity, forming carbon-nitrogen bonds"/>
    <property type="evidence" value="ECO:0007669"/>
    <property type="project" value="TreeGrafter"/>
</dbReference>
<dbReference type="InterPro" id="IPR006336">
    <property type="entry name" value="GCS2"/>
</dbReference>